<gene>
    <name evidence="2" type="ORF">GS429_13070</name>
</gene>
<evidence type="ECO:0000313" key="2">
    <source>
        <dbReference type="EMBL" id="MXV62982.1"/>
    </source>
</evidence>
<evidence type="ECO:0000313" key="3">
    <source>
        <dbReference type="Proteomes" id="UP000434101"/>
    </source>
</evidence>
<keyword evidence="3" id="KW-1185">Reference proteome</keyword>
<organism evidence="2 3">
    <name type="scientific">Natronorubrum halalkaliphilum</name>
    <dbReference type="NCBI Taxonomy" id="2691917"/>
    <lineage>
        <taxon>Archaea</taxon>
        <taxon>Methanobacteriati</taxon>
        <taxon>Methanobacteriota</taxon>
        <taxon>Stenosarchaea group</taxon>
        <taxon>Halobacteria</taxon>
        <taxon>Halobacteriales</taxon>
        <taxon>Natrialbaceae</taxon>
        <taxon>Natronorubrum</taxon>
    </lineage>
</organism>
<reference evidence="2 3" key="1">
    <citation type="submission" date="2020-01" db="EMBL/GenBank/DDBJ databases">
        <title>Natronorubrum sp. JWXQ-INN 674 isolated from Inner Mongolia Autonomous Region of China.</title>
        <authorList>
            <person name="Xue Q."/>
        </authorList>
    </citation>
    <scope>NUCLEOTIDE SEQUENCE [LARGE SCALE GENOMIC DNA]</scope>
    <source>
        <strain evidence="2 3">JWXQ-INN-674</strain>
    </source>
</reference>
<dbReference type="RefSeq" id="WP_160065807.1">
    <property type="nucleotide sequence ID" value="NZ_WUYX01000038.1"/>
</dbReference>
<dbReference type="Proteomes" id="UP000434101">
    <property type="component" value="Unassembled WGS sequence"/>
</dbReference>
<accession>A0A6B0VQC5</accession>
<name>A0A6B0VQC5_9EURY</name>
<dbReference type="OrthoDB" id="258012at2157"/>
<feature type="region of interest" description="Disordered" evidence="1">
    <location>
        <begin position="1"/>
        <end position="20"/>
    </location>
</feature>
<evidence type="ECO:0000256" key="1">
    <source>
        <dbReference type="SAM" id="MobiDB-lite"/>
    </source>
</evidence>
<protein>
    <submittedName>
        <fullName evidence="2">UbiD operon protein</fullName>
    </submittedName>
</protein>
<feature type="compositionally biased region" description="Acidic residues" evidence="1">
    <location>
        <begin position="11"/>
        <end position="20"/>
    </location>
</feature>
<proteinExistence type="predicted"/>
<comment type="caution">
    <text evidence="2">The sequence shown here is derived from an EMBL/GenBank/DDBJ whole genome shotgun (WGS) entry which is preliminary data.</text>
</comment>
<sequence>MSNQYITAEEQLPDVEGTETETEIELQVRDAETKEIFHSRARIARDPAKLDRPEPLSVVKGPHENTEEQWYIEFVDGTNVDGDRLERLVREQRERSNVINTRSDDLNVLLRYLVEDGQYESTAAAARELLFDRLAAEYPSLLERYADARAEYENDPLRDALEGE</sequence>
<dbReference type="AlphaFoldDB" id="A0A6B0VQC5"/>
<dbReference type="EMBL" id="WUYX01000038">
    <property type="protein sequence ID" value="MXV62982.1"/>
    <property type="molecule type" value="Genomic_DNA"/>
</dbReference>